<keyword evidence="3" id="KW-1133">Transmembrane helix</keyword>
<dbReference type="PANTHER" id="PTHR24222:SF76">
    <property type="entry name" value="MYCOBACTIN IMPORT ATP-BINDING_PERMEASE PROTEIN IRTB"/>
    <property type="match status" value="1"/>
</dbReference>
<evidence type="ECO:0000256" key="1">
    <source>
        <dbReference type="ARBA" id="ARBA00004141"/>
    </source>
</evidence>
<comment type="subcellular location">
    <subcellularLocation>
        <location evidence="1">Membrane</location>
        <topology evidence="1">Multi-pass membrane protein</topology>
    </subcellularLocation>
</comment>
<reference evidence="7 8" key="1">
    <citation type="submission" date="2024-11" db="EMBL/GenBank/DDBJ databases">
        <title>A near-complete genome assembly of Cinchona calisaya.</title>
        <authorList>
            <person name="Lian D.C."/>
            <person name="Zhao X.W."/>
            <person name="Wei L."/>
        </authorList>
    </citation>
    <scope>NUCLEOTIDE SEQUENCE [LARGE SCALE GENOMIC DNA]</scope>
    <source>
        <tissue evidence="7">Nenye</tissue>
    </source>
</reference>
<sequence length="264" mass="28639">MDEATSALDLDSQLTVMDSLDKISVGRTTLVITHRLSAVKNADKIIVLDHGSIVEEEAAGRLQKDVKFCKVVHMEVGWFDNVNNSSGALCSRMSTNAATLRKVIGDAVPMAAQNSVTIIAGLVLVFSKYWELAMLTFAFLPPLIITGWLELKFNANSSEITKGYEANVGKRNVKMSGGQKQRIAIVRAIVRRAKILLLDEPTSEEETLDKVMVNSTTVVALAAHLLSTIKDADIIAVMKHGIVTEQGTQNGTYASLVALARTEI</sequence>
<dbReference type="PROSITE" id="PS50893">
    <property type="entry name" value="ABC_TRANSPORTER_2"/>
    <property type="match status" value="1"/>
</dbReference>
<comment type="caution">
    <text evidence="7">The sequence shown here is derived from an EMBL/GenBank/DDBJ whole genome shotgun (WGS) entry which is preliminary data.</text>
</comment>
<dbReference type="Gene3D" id="1.20.1560.10">
    <property type="entry name" value="ABC transporter type 1, transmembrane domain"/>
    <property type="match status" value="1"/>
</dbReference>
<dbReference type="PROSITE" id="PS00211">
    <property type="entry name" value="ABC_TRANSPORTER_1"/>
    <property type="match status" value="1"/>
</dbReference>
<dbReference type="AlphaFoldDB" id="A0ABD2Y9L9"/>
<proteinExistence type="predicted"/>
<dbReference type="EMBL" id="JBJUIK010000015">
    <property type="protein sequence ID" value="KAL3502323.1"/>
    <property type="molecule type" value="Genomic_DNA"/>
</dbReference>
<protein>
    <recommendedName>
        <fullName evidence="9">ABC transmembrane type-1 domain-containing protein</fullName>
    </recommendedName>
</protein>
<dbReference type="GO" id="GO:0016020">
    <property type="term" value="C:membrane"/>
    <property type="evidence" value="ECO:0007669"/>
    <property type="project" value="UniProtKB-SubCell"/>
</dbReference>
<keyword evidence="4" id="KW-0472">Membrane</keyword>
<dbReference type="SUPFAM" id="SSF52540">
    <property type="entry name" value="P-loop containing nucleoside triphosphate hydrolases"/>
    <property type="match status" value="2"/>
</dbReference>
<dbReference type="InterPro" id="IPR036640">
    <property type="entry name" value="ABC1_TM_sf"/>
</dbReference>
<evidence type="ECO:0000313" key="7">
    <source>
        <dbReference type="EMBL" id="KAL3502323.1"/>
    </source>
</evidence>
<keyword evidence="8" id="KW-1185">Reference proteome</keyword>
<feature type="domain" description="ABC transmembrane type-1" evidence="6">
    <location>
        <begin position="70"/>
        <end position="171"/>
    </location>
</feature>
<evidence type="ECO:0000259" key="5">
    <source>
        <dbReference type="PROSITE" id="PS50893"/>
    </source>
</evidence>
<dbReference type="InterPro" id="IPR003439">
    <property type="entry name" value="ABC_transporter-like_ATP-bd"/>
</dbReference>
<dbReference type="Proteomes" id="UP001630127">
    <property type="component" value="Unassembled WGS sequence"/>
</dbReference>
<evidence type="ECO:0008006" key="9">
    <source>
        <dbReference type="Google" id="ProtNLM"/>
    </source>
</evidence>
<dbReference type="PANTHER" id="PTHR24222">
    <property type="entry name" value="ABC TRANSPORTER B FAMILY"/>
    <property type="match status" value="1"/>
</dbReference>
<name>A0ABD2Y9L9_9GENT</name>
<evidence type="ECO:0000259" key="6">
    <source>
        <dbReference type="PROSITE" id="PS50929"/>
    </source>
</evidence>
<dbReference type="Pfam" id="PF00664">
    <property type="entry name" value="ABC_membrane"/>
    <property type="match status" value="1"/>
</dbReference>
<evidence type="ECO:0000256" key="2">
    <source>
        <dbReference type="ARBA" id="ARBA00022692"/>
    </source>
</evidence>
<evidence type="ECO:0000313" key="8">
    <source>
        <dbReference type="Proteomes" id="UP001630127"/>
    </source>
</evidence>
<dbReference type="InterPro" id="IPR027417">
    <property type="entry name" value="P-loop_NTPase"/>
</dbReference>
<organism evidence="7 8">
    <name type="scientific">Cinchona calisaya</name>
    <dbReference type="NCBI Taxonomy" id="153742"/>
    <lineage>
        <taxon>Eukaryota</taxon>
        <taxon>Viridiplantae</taxon>
        <taxon>Streptophyta</taxon>
        <taxon>Embryophyta</taxon>
        <taxon>Tracheophyta</taxon>
        <taxon>Spermatophyta</taxon>
        <taxon>Magnoliopsida</taxon>
        <taxon>eudicotyledons</taxon>
        <taxon>Gunneridae</taxon>
        <taxon>Pentapetalae</taxon>
        <taxon>asterids</taxon>
        <taxon>lamiids</taxon>
        <taxon>Gentianales</taxon>
        <taxon>Rubiaceae</taxon>
        <taxon>Cinchonoideae</taxon>
        <taxon>Cinchoneae</taxon>
        <taxon>Cinchona</taxon>
    </lineage>
</organism>
<dbReference type="InterPro" id="IPR011527">
    <property type="entry name" value="ABC1_TM_dom"/>
</dbReference>
<evidence type="ECO:0000256" key="4">
    <source>
        <dbReference type="ARBA" id="ARBA00023136"/>
    </source>
</evidence>
<evidence type="ECO:0000256" key="3">
    <source>
        <dbReference type="ARBA" id="ARBA00022989"/>
    </source>
</evidence>
<dbReference type="InterPro" id="IPR039421">
    <property type="entry name" value="Type_1_exporter"/>
</dbReference>
<feature type="domain" description="ABC transporter" evidence="5">
    <location>
        <begin position="48"/>
        <end position="264"/>
    </location>
</feature>
<dbReference type="InterPro" id="IPR017871">
    <property type="entry name" value="ABC_transporter-like_CS"/>
</dbReference>
<dbReference type="PROSITE" id="PS50929">
    <property type="entry name" value="ABC_TM1F"/>
    <property type="match status" value="1"/>
</dbReference>
<dbReference type="Gene3D" id="3.40.50.300">
    <property type="entry name" value="P-loop containing nucleotide triphosphate hydrolases"/>
    <property type="match status" value="2"/>
</dbReference>
<gene>
    <name evidence="7" type="ORF">ACH5RR_036772</name>
</gene>
<accession>A0ABD2Y9L9</accession>
<dbReference type="SUPFAM" id="SSF90123">
    <property type="entry name" value="ABC transporter transmembrane region"/>
    <property type="match status" value="1"/>
</dbReference>
<keyword evidence="2" id="KW-0812">Transmembrane</keyword>